<accession>A0ABT1AUL7</accession>
<proteinExistence type="predicted"/>
<keyword evidence="2" id="KW-1185">Reference proteome</keyword>
<protein>
    <submittedName>
        <fullName evidence="1">Uncharacterized protein</fullName>
    </submittedName>
</protein>
<reference evidence="1 2" key="1">
    <citation type="submission" date="2022-06" db="EMBL/GenBank/DDBJ databases">
        <authorList>
            <person name="Xuan X."/>
        </authorList>
    </citation>
    <scope>NUCLEOTIDE SEQUENCE [LARGE SCALE GENOMIC DNA]</scope>
    <source>
        <strain evidence="1 2">2V75</strain>
    </source>
</reference>
<gene>
    <name evidence="1" type="ORF">NG653_02640</name>
</gene>
<dbReference type="Proteomes" id="UP001206312">
    <property type="component" value="Unassembled WGS sequence"/>
</dbReference>
<comment type="caution">
    <text evidence="1">The sequence shown here is derived from an EMBL/GenBank/DDBJ whole genome shotgun (WGS) entry which is preliminary data.</text>
</comment>
<sequence length="178" mass="20699">MSLKGLKSKFKHKSAEKYLRQELKGFPPPWKRKGPIATVGIIVDLERFTREERFHSLVDMLGLRPNAIRIIGYRAQYDKNSPYATPVFSDKDLGWKGAIENSYVLEFLSREYDLLINYFDEPRLMLQLLSLKTRAGMRIGFPGINPVFNDLILECSLADFEVVREEILKYLTLLKKLK</sequence>
<organism evidence="1 2">
    <name type="scientific">Robiginitalea marina</name>
    <dbReference type="NCBI Taxonomy" id="2954105"/>
    <lineage>
        <taxon>Bacteria</taxon>
        <taxon>Pseudomonadati</taxon>
        <taxon>Bacteroidota</taxon>
        <taxon>Flavobacteriia</taxon>
        <taxon>Flavobacteriales</taxon>
        <taxon>Flavobacteriaceae</taxon>
        <taxon>Robiginitalea</taxon>
    </lineage>
</organism>
<name>A0ABT1AUL7_9FLAO</name>
<evidence type="ECO:0000313" key="2">
    <source>
        <dbReference type="Proteomes" id="UP001206312"/>
    </source>
</evidence>
<evidence type="ECO:0000313" key="1">
    <source>
        <dbReference type="EMBL" id="MCO5723738.1"/>
    </source>
</evidence>
<dbReference type="RefSeq" id="WP_252740105.1">
    <property type="nucleotide sequence ID" value="NZ_JAMXIB010000001.1"/>
</dbReference>
<dbReference type="Pfam" id="PF21857">
    <property type="entry name" value="DUF6913"/>
    <property type="match status" value="1"/>
</dbReference>
<dbReference type="InterPro" id="IPR054207">
    <property type="entry name" value="DUF6913"/>
</dbReference>
<dbReference type="EMBL" id="JAMXIB010000001">
    <property type="protein sequence ID" value="MCO5723738.1"/>
    <property type="molecule type" value="Genomic_DNA"/>
</dbReference>